<dbReference type="PATRIC" id="fig|889306.3.peg.2113"/>
<sequence>MRLSYLFIIIAFVLSLIISGIVFMYFPIFEFKGFEKALDGILLLSSICLGFYGACLSVLASIFNTKIVKEVMNDRSYRSEFIMISVFSLLTGFVLVLTTIVYQVLFANGNVDFFIMNLINSIWLFLLIIFLSFSVLFILISFFIFFQNKSEEEGTSVKAGKITNPNF</sequence>
<proteinExistence type="predicted"/>
<dbReference type="Proteomes" id="UP000031938">
    <property type="component" value="Unassembled WGS sequence"/>
</dbReference>
<accession>A0A0C2VP16</accession>
<dbReference type="RefSeq" id="WP_041088484.1">
    <property type="nucleotide sequence ID" value="NZ_JXRP01000017.1"/>
</dbReference>
<feature type="transmembrane region" description="Helical" evidence="1">
    <location>
        <begin position="40"/>
        <end position="60"/>
    </location>
</feature>
<dbReference type="OrthoDB" id="9847381at2"/>
<organism evidence="2 3">
    <name type="scientific">Jeotgalibacillus soli</name>
    <dbReference type="NCBI Taxonomy" id="889306"/>
    <lineage>
        <taxon>Bacteria</taxon>
        <taxon>Bacillati</taxon>
        <taxon>Bacillota</taxon>
        <taxon>Bacilli</taxon>
        <taxon>Bacillales</taxon>
        <taxon>Caryophanaceae</taxon>
        <taxon>Jeotgalibacillus</taxon>
    </lineage>
</organism>
<reference evidence="2 3" key="1">
    <citation type="submission" date="2015-01" db="EMBL/GenBank/DDBJ databases">
        <title>Genome sequencing of Jeotgalibacillus soli.</title>
        <authorList>
            <person name="Goh K.M."/>
            <person name="Chan K.-G."/>
            <person name="Yaakop A.S."/>
            <person name="Ee R."/>
            <person name="Gan H.M."/>
            <person name="Chan C.S."/>
        </authorList>
    </citation>
    <scope>NUCLEOTIDE SEQUENCE [LARGE SCALE GENOMIC DNA]</scope>
    <source>
        <strain evidence="2 3">P9</strain>
    </source>
</reference>
<keyword evidence="1" id="KW-1133">Transmembrane helix</keyword>
<dbReference type="EMBL" id="JXRP01000017">
    <property type="protein sequence ID" value="KIL45748.1"/>
    <property type="molecule type" value="Genomic_DNA"/>
</dbReference>
<dbReference type="AlphaFoldDB" id="A0A0C2VP16"/>
<feature type="transmembrane region" description="Helical" evidence="1">
    <location>
        <begin position="122"/>
        <end position="146"/>
    </location>
</feature>
<keyword evidence="3" id="KW-1185">Reference proteome</keyword>
<gene>
    <name evidence="2" type="ORF">KP78_20970</name>
</gene>
<evidence type="ECO:0000313" key="3">
    <source>
        <dbReference type="Proteomes" id="UP000031938"/>
    </source>
</evidence>
<feature type="transmembrane region" description="Helical" evidence="1">
    <location>
        <begin position="5"/>
        <end position="28"/>
    </location>
</feature>
<protein>
    <submittedName>
        <fullName evidence="2">Uncharacterized protein</fullName>
    </submittedName>
</protein>
<keyword evidence="1" id="KW-0472">Membrane</keyword>
<evidence type="ECO:0000256" key="1">
    <source>
        <dbReference type="SAM" id="Phobius"/>
    </source>
</evidence>
<evidence type="ECO:0000313" key="2">
    <source>
        <dbReference type="EMBL" id="KIL45748.1"/>
    </source>
</evidence>
<dbReference type="STRING" id="889306.KP78_20970"/>
<feature type="transmembrane region" description="Helical" evidence="1">
    <location>
        <begin position="81"/>
        <end position="102"/>
    </location>
</feature>
<comment type="caution">
    <text evidence="2">The sequence shown here is derived from an EMBL/GenBank/DDBJ whole genome shotgun (WGS) entry which is preliminary data.</text>
</comment>
<name>A0A0C2VP16_9BACL</name>
<keyword evidence="1" id="KW-0812">Transmembrane</keyword>